<evidence type="ECO:0000313" key="2">
    <source>
        <dbReference type="EMBL" id="GEN30574.1"/>
    </source>
</evidence>
<gene>
    <name evidence="2" type="ORF">CQU01_08120</name>
</gene>
<organism evidence="2 3">
    <name type="scientific">Cerasibacillus quisquiliarum</name>
    <dbReference type="NCBI Taxonomy" id="227865"/>
    <lineage>
        <taxon>Bacteria</taxon>
        <taxon>Bacillati</taxon>
        <taxon>Bacillota</taxon>
        <taxon>Bacilli</taxon>
        <taxon>Bacillales</taxon>
        <taxon>Bacillaceae</taxon>
        <taxon>Cerasibacillus</taxon>
    </lineage>
</organism>
<protein>
    <submittedName>
        <fullName evidence="2">Uncharacterized protein</fullName>
    </submittedName>
</protein>
<evidence type="ECO:0000256" key="1">
    <source>
        <dbReference type="SAM" id="Phobius"/>
    </source>
</evidence>
<accession>A0A511UVI5</accession>
<dbReference type="Proteomes" id="UP000321491">
    <property type="component" value="Unassembled WGS sequence"/>
</dbReference>
<comment type="caution">
    <text evidence="2">The sequence shown here is derived from an EMBL/GenBank/DDBJ whole genome shotgun (WGS) entry which is preliminary data.</text>
</comment>
<reference evidence="2 3" key="1">
    <citation type="submission" date="2019-07" db="EMBL/GenBank/DDBJ databases">
        <title>Whole genome shotgun sequence of Cerasibacillus quisquiliarum NBRC 102429.</title>
        <authorList>
            <person name="Hosoyama A."/>
            <person name="Uohara A."/>
            <person name="Ohji S."/>
            <person name="Ichikawa N."/>
        </authorList>
    </citation>
    <scope>NUCLEOTIDE SEQUENCE [LARGE SCALE GENOMIC DNA]</scope>
    <source>
        <strain evidence="2 3">NBRC 102429</strain>
    </source>
</reference>
<sequence length="88" mass="10229">MITISKLKSFNMFKIFDKYTTGFKLYIKYKKYECVSIPKFAKYKNKISNIVPIGAILFAFTGMITIHNIEKHIGMNAINIVNKPFRNS</sequence>
<keyword evidence="1" id="KW-0472">Membrane</keyword>
<proteinExistence type="predicted"/>
<evidence type="ECO:0000313" key="3">
    <source>
        <dbReference type="Proteomes" id="UP000321491"/>
    </source>
</evidence>
<dbReference type="EMBL" id="BJXW01000009">
    <property type="protein sequence ID" value="GEN30574.1"/>
    <property type="molecule type" value="Genomic_DNA"/>
</dbReference>
<keyword evidence="3" id="KW-1185">Reference proteome</keyword>
<keyword evidence="1" id="KW-1133">Transmembrane helix</keyword>
<name>A0A511UVI5_9BACI</name>
<dbReference type="AlphaFoldDB" id="A0A511UVI5"/>
<feature type="transmembrane region" description="Helical" evidence="1">
    <location>
        <begin position="47"/>
        <end position="66"/>
    </location>
</feature>
<keyword evidence="1" id="KW-0812">Transmembrane</keyword>